<comment type="caution">
    <text evidence="2">The sequence shown here is derived from an EMBL/GenBank/DDBJ whole genome shotgun (WGS) entry which is preliminary data.</text>
</comment>
<dbReference type="InterPro" id="IPR036457">
    <property type="entry name" value="PPM-type-like_dom_sf"/>
</dbReference>
<feature type="domain" description="PPM-type phosphatase" evidence="1">
    <location>
        <begin position="1"/>
        <end position="76"/>
    </location>
</feature>
<evidence type="ECO:0000313" key="2">
    <source>
        <dbReference type="EMBL" id="VVB15127.1"/>
    </source>
</evidence>
<organism evidence="2 3">
    <name type="scientific">Arabis nemorensis</name>
    <dbReference type="NCBI Taxonomy" id="586526"/>
    <lineage>
        <taxon>Eukaryota</taxon>
        <taxon>Viridiplantae</taxon>
        <taxon>Streptophyta</taxon>
        <taxon>Embryophyta</taxon>
        <taxon>Tracheophyta</taxon>
        <taxon>Spermatophyta</taxon>
        <taxon>Magnoliopsida</taxon>
        <taxon>eudicotyledons</taxon>
        <taxon>Gunneridae</taxon>
        <taxon>Pentapetalae</taxon>
        <taxon>rosids</taxon>
        <taxon>malvids</taxon>
        <taxon>Brassicales</taxon>
        <taxon>Brassicaceae</taxon>
        <taxon>Arabideae</taxon>
        <taxon>Arabis</taxon>
    </lineage>
</organism>
<dbReference type="InterPro" id="IPR015655">
    <property type="entry name" value="PP2C"/>
</dbReference>
<dbReference type="EMBL" id="CABITT030000008">
    <property type="protein sequence ID" value="VVB15127.1"/>
    <property type="molecule type" value="Genomic_DNA"/>
</dbReference>
<dbReference type="PANTHER" id="PTHR47992">
    <property type="entry name" value="PROTEIN PHOSPHATASE"/>
    <property type="match status" value="1"/>
</dbReference>
<dbReference type="Gene3D" id="3.60.40.10">
    <property type="entry name" value="PPM-type phosphatase domain"/>
    <property type="match status" value="1"/>
</dbReference>
<gene>
    <name evidence="2" type="ORF">ANE_LOCUS25571</name>
</gene>
<dbReference type="GO" id="GO:0004722">
    <property type="term" value="F:protein serine/threonine phosphatase activity"/>
    <property type="evidence" value="ECO:0007669"/>
    <property type="project" value="InterPro"/>
</dbReference>
<dbReference type="OrthoDB" id="10264738at2759"/>
<dbReference type="AlphaFoldDB" id="A0A565CNE6"/>
<dbReference type="InterPro" id="IPR001932">
    <property type="entry name" value="PPM-type_phosphatase-like_dom"/>
</dbReference>
<dbReference type="Proteomes" id="UP000489600">
    <property type="component" value="Unassembled WGS sequence"/>
</dbReference>
<reference evidence="2" key="1">
    <citation type="submission" date="2019-07" db="EMBL/GenBank/DDBJ databases">
        <authorList>
            <person name="Dittberner H."/>
        </authorList>
    </citation>
    <scope>NUCLEOTIDE SEQUENCE [LARGE SCALE GENOMIC DNA]</scope>
</reference>
<dbReference type="PROSITE" id="PS51746">
    <property type="entry name" value="PPM_2"/>
    <property type="match status" value="1"/>
</dbReference>
<evidence type="ECO:0000259" key="1">
    <source>
        <dbReference type="PROSITE" id="PS51746"/>
    </source>
</evidence>
<keyword evidence="3" id="KW-1185">Reference proteome</keyword>
<proteinExistence type="predicted"/>
<sequence>MAFGVTGDVLRIDGQLAVARAFGDKSFKDTSKVMSNQEVVDTIKSIKDKQAAAKELIEEAISKKSKEDISCIVVRFQ</sequence>
<evidence type="ECO:0000313" key="3">
    <source>
        <dbReference type="Proteomes" id="UP000489600"/>
    </source>
</evidence>
<name>A0A565CNE6_9BRAS</name>
<accession>A0A565CNE6</accession>
<protein>
    <recommendedName>
        <fullName evidence="1">PPM-type phosphatase domain-containing protein</fullName>
    </recommendedName>
</protein>
<dbReference type="SUPFAM" id="SSF81606">
    <property type="entry name" value="PP2C-like"/>
    <property type="match status" value="1"/>
</dbReference>